<comment type="caution">
    <text evidence="3">The sequence shown here is derived from an EMBL/GenBank/DDBJ whole genome shotgun (WGS) entry which is preliminary data.</text>
</comment>
<sequence>MNKRILANGFEVSSLGLGCMGMSEFYGPRNDDESLRVLSRAVELGITFFDTADMYGPHHNEELLGRFLKTGSGTLKIASKFGILRKPGEYARTIDNTPVYARTCLEGSLKRLGTDHIDLYYVHRLNPAHPIEDTIGELSRMVEEGKISHIGLCEANATTIRKAHAIHPITAIQTEYSIWTREVEDQVLPTCKKLGIGFVPYSPLGRGYLTGAITDSNQFGPGDFRAALPRFSKEGLKQNRRIRELVTQSAAEQNCTPAQFCLAWLLSKDENIVPIPGTKRLEYLEENVGATAHKLSQRSLLAFDNKLSALSVYGDRYTQEGMKGLNA</sequence>
<dbReference type="GO" id="GO:0005737">
    <property type="term" value="C:cytoplasm"/>
    <property type="evidence" value="ECO:0007669"/>
    <property type="project" value="TreeGrafter"/>
</dbReference>
<reference evidence="3 4" key="1">
    <citation type="submission" date="2016-03" db="EMBL/GenBank/DDBJ databases">
        <title>Genome sequence of Nesiotobacter sp. nov., a moderately halophilic alphaproteobacterium isolated from the Yellow Sea, China.</title>
        <authorList>
            <person name="Zhang G."/>
            <person name="Zhang R."/>
        </authorList>
    </citation>
    <scope>NUCLEOTIDE SEQUENCE [LARGE SCALE GENOMIC DNA]</scope>
    <source>
        <strain evidence="3 4">WB1-6</strain>
    </source>
</reference>
<dbReference type="PANTHER" id="PTHR43625">
    <property type="entry name" value="AFLATOXIN B1 ALDEHYDE REDUCTASE"/>
    <property type="match status" value="1"/>
</dbReference>
<dbReference type="EMBL" id="LVVZ01000045">
    <property type="protein sequence ID" value="OKL42392.1"/>
    <property type="molecule type" value="Genomic_DNA"/>
</dbReference>
<keyword evidence="4" id="KW-1185">Reference proteome</keyword>
<keyword evidence="1" id="KW-0560">Oxidoreductase</keyword>
<evidence type="ECO:0000256" key="1">
    <source>
        <dbReference type="ARBA" id="ARBA00023002"/>
    </source>
</evidence>
<dbReference type="Gene3D" id="3.20.20.100">
    <property type="entry name" value="NADP-dependent oxidoreductase domain"/>
    <property type="match status" value="1"/>
</dbReference>
<proteinExistence type="predicted"/>
<dbReference type="SUPFAM" id="SSF51430">
    <property type="entry name" value="NAD(P)-linked oxidoreductase"/>
    <property type="match status" value="1"/>
</dbReference>
<organism evidence="3 4">
    <name type="scientific">Pseudovibrio exalbescens</name>
    <dbReference type="NCBI Taxonomy" id="197461"/>
    <lineage>
        <taxon>Bacteria</taxon>
        <taxon>Pseudomonadati</taxon>
        <taxon>Pseudomonadota</taxon>
        <taxon>Alphaproteobacteria</taxon>
        <taxon>Hyphomicrobiales</taxon>
        <taxon>Stappiaceae</taxon>
        <taxon>Pseudovibrio</taxon>
    </lineage>
</organism>
<evidence type="ECO:0000259" key="2">
    <source>
        <dbReference type="Pfam" id="PF00248"/>
    </source>
</evidence>
<name>A0A1U7JCJ3_9HYPH</name>
<dbReference type="Proteomes" id="UP000185783">
    <property type="component" value="Unassembled WGS sequence"/>
</dbReference>
<dbReference type="InterPro" id="IPR050791">
    <property type="entry name" value="Aldo-Keto_reductase"/>
</dbReference>
<protein>
    <submittedName>
        <fullName evidence="3">Aldo/keto reductase</fullName>
    </submittedName>
</protein>
<dbReference type="PANTHER" id="PTHR43625:SF40">
    <property type="entry name" value="ALDO-KETO REDUCTASE YAKC [NADP(+)]"/>
    <property type="match status" value="1"/>
</dbReference>
<dbReference type="InterPro" id="IPR023210">
    <property type="entry name" value="NADP_OxRdtase_dom"/>
</dbReference>
<dbReference type="Pfam" id="PF00248">
    <property type="entry name" value="Aldo_ket_red"/>
    <property type="match status" value="1"/>
</dbReference>
<accession>A0A1U7JCJ3</accession>
<evidence type="ECO:0000313" key="4">
    <source>
        <dbReference type="Proteomes" id="UP000185783"/>
    </source>
</evidence>
<evidence type="ECO:0000313" key="3">
    <source>
        <dbReference type="EMBL" id="OKL42392.1"/>
    </source>
</evidence>
<dbReference type="GO" id="GO:0016491">
    <property type="term" value="F:oxidoreductase activity"/>
    <property type="evidence" value="ECO:0007669"/>
    <property type="project" value="UniProtKB-KW"/>
</dbReference>
<feature type="domain" description="NADP-dependent oxidoreductase" evidence="2">
    <location>
        <begin position="15"/>
        <end position="304"/>
    </location>
</feature>
<gene>
    <name evidence="3" type="ORF">A3843_00355</name>
</gene>
<dbReference type="AlphaFoldDB" id="A0A1U7JCJ3"/>
<dbReference type="CDD" id="cd19076">
    <property type="entry name" value="AKR_AKR13A_13D"/>
    <property type="match status" value="1"/>
</dbReference>
<dbReference type="STRING" id="197461.A3843_00355"/>
<dbReference type="InterPro" id="IPR036812">
    <property type="entry name" value="NAD(P)_OxRdtase_dom_sf"/>
</dbReference>
<dbReference type="RefSeq" id="WP_028482168.1">
    <property type="nucleotide sequence ID" value="NZ_LVVZ01000045.1"/>
</dbReference>